<evidence type="ECO:0000256" key="6">
    <source>
        <dbReference type="SAM" id="Phobius"/>
    </source>
</evidence>
<organism evidence="8 9">
    <name type="scientific">Saccharothrix syringae</name>
    <name type="common">Nocardiopsis syringae</name>
    <dbReference type="NCBI Taxonomy" id="103733"/>
    <lineage>
        <taxon>Bacteria</taxon>
        <taxon>Bacillati</taxon>
        <taxon>Actinomycetota</taxon>
        <taxon>Actinomycetes</taxon>
        <taxon>Pseudonocardiales</taxon>
        <taxon>Pseudonocardiaceae</taxon>
        <taxon>Saccharothrix</taxon>
    </lineage>
</organism>
<dbReference type="CDD" id="cd17324">
    <property type="entry name" value="MFS_NepI_like"/>
    <property type="match status" value="1"/>
</dbReference>
<gene>
    <name evidence="8" type="ORF">EKG83_17780</name>
</gene>
<dbReference type="PROSITE" id="PS50850">
    <property type="entry name" value="MFS"/>
    <property type="match status" value="1"/>
</dbReference>
<dbReference type="InterPro" id="IPR011701">
    <property type="entry name" value="MFS"/>
</dbReference>
<dbReference type="EMBL" id="CP034550">
    <property type="protein sequence ID" value="QFZ19054.1"/>
    <property type="molecule type" value="Genomic_DNA"/>
</dbReference>
<evidence type="ECO:0000256" key="3">
    <source>
        <dbReference type="ARBA" id="ARBA00022692"/>
    </source>
</evidence>
<feature type="transmembrane region" description="Helical" evidence="6">
    <location>
        <begin position="353"/>
        <end position="375"/>
    </location>
</feature>
<accession>A0A5Q0GZQ8</accession>
<evidence type="ECO:0000256" key="4">
    <source>
        <dbReference type="ARBA" id="ARBA00022989"/>
    </source>
</evidence>
<feature type="transmembrane region" description="Helical" evidence="6">
    <location>
        <begin position="201"/>
        <end position="223"/>
    </location>
</feature>
<dbReference type="Gene3D" id="1.20.1250.20">
    <property type="entry name" value="MFS general substrate transporter like domains"/>
    <property type="match status" value="1"/>
</dbReference>
<dbReference type="InterPro" id="IPR050189">
    <property type="entry name" value="MFS_Efflux_Transporters"/>
</dbReference>
<feature type="transmembrane region" description="Helical" evidence="6">
    <location>
        <begin position="235"/>
        <end position="254"/>
    </location>
</feature>
<dbReference type="RefSeq" id="WP_033435489.1">
    <property type="nucleotide sequence ID" value="NZ_CP034550.1"/>
</dbReference>
<dbReference type="KEGG" id="ssyi:EKG83_17780"/>
<feature type="transmembrane region" description="Helical" evidence="6">
    <location>
        <begin position="71"/>
        <end position="94"/>
    </location>
</feature>
<keyword evidence="3 6" id="KW-0812">Transmembrane</keyword>
<evidence type="ECO:0000313" key="9">
    <source>
        <dbReference type="Proteomes" id="UP000325787"/>
    </source>
</evidence>
<dbReference type="OrthoDB" id="2810795at2"/>
<dbReference type="Pfam" id="PF07690">
    <property type="entry name" value="MFS_1"/>
    <property type="match status" value="1"/>
</dbReference>
<dbReference type="InterPro" id="IPR036259">
    <property type="entry name" value="MFS_trans_sf"/>
</dbReference>
<dbReference type="PANTHER" id="PTHR43124:SF10">
    <property type="entry name" value="PURINE EFFLUX PUMP PBUE"/>
    <property type="match status" value="1"/>
</dbReference>
<dbReference type="GO" id="GO:0022857">
    <property type="term" value="F:transmembrane transporter activity"/>
    <property type="evidence" value="ECO:0007669"/>
    <property type="project" value="InterPro"/>
</dbReference>
<keyword evidence="4 6" id="KW-1133">Transmembrane helix</keyword>
<feature type="transmembrane region" description="Helical" evidence="6">
    <location>
        <begin position="266"/>
        <end position="286"/>
    </location>
</feature>
<name>A0A5Q0GZQ8_SACSY</name>
<protein>
    <submittedName>
        <fullName evidence="8">MFS transporter</fullName>
    </submittedName>
</protein>
<sequence length="398" mass="40099">MKKIWIWALFAGAFAVSCTEFVVVGLLPQIASDLDVSEAVAGQLVTLNAVAFAVGAPVLAAVFHRADRRKVLFGCLVVFALGHAAAGLAPNYAVLLGSRVLSGGMMGLYLATAIGAAGRLAEPARRASTMATIVAGVSTATALGVPVSTLLGQNMGWRVPMLVIGAMALAALAFIAAVLPPTGADDGPSLGERMRALRTRPVIIGLTAITVFWGASFTVYTYLVPLLEQRAGMGNTMVIVVLFIAGVCAVLGNLIGGKGADTNSRLTLLVTAAVTAGSLLLVLPLSTGQAQAIALVTVWQLAAWSFVPTVQAALFQAAGEGGELAVSFAVSAFNIGIVAGAGFGGVALDRAGLPGVAVLGGALGVVALGLVVLLARYAGRRGTGAPDREPVTTSASKG</sequence>
<feature type="domain" description="Major facilitator superfamily (MFS) profile" evidence="7">
    <location>
        <begin position="5"/>
        <end position="379"/>
    </location>
</feature>
<evidence type="ECO:0000259" key="7">
    <source>
        <dbReference type="PROSITE" id="PS50850"/>
    </source>
</evidence>
<dbReference type="SUPFAM" id="SSF103473">
    <property type="entry name" value="MFS general substrate transporter"/>
    <property type="match status" value="1"/>
</dbReference>
<reference evidence="9" key="1">
    <citation type="journal article" date="2021" name="Curr. Microbiol.">
        <title>Complete genome of nocamycin-producing strain Saccharothrix syringae NRRL B-16468 reveals the biosynthetic potential for secondary metabolites.</title>
        <authorList>
            <person name="Mo X."/>
            <person name="Yang S."/>
        </authorList>
    </citation>
    <scope>NUCLEOTIDE SEQUENCE [LARGE SCALE GENOMIC DNA]</scope>
    <source>
        <strain evidence="9">ATCC 51364 / DSM 43886 / JCM 6844 / KCTC 9398 / NBRC 14523 / NRRL B-16468 / INA 2240</strain>
    </source>
</reference>
<dbReference type="Proteomes" id="UP000325787">
    <property type="component" value="Chromosome"/>
</dbReference>
<feature type="transmembrane region" description="Helical" evidence="6">
    <location>
        <begin position="39"/>
        <end position="64"/>
    </location>
</feature>
<dbReference type="GO" id="GO:0005886">
    <property type="term" value="C:plasma membrane"/>
    <property type="evidence" value="ECO:0007669"/>
    <property type="project" value="UniProtKB-SubCell"/>
</dbReference>
<evidence type="ECO:0000256" key="1">
    <source>
        <dbReference type="ARBA" id="ARBA00004651"/>
    </source>
</evidence>
<dbReference type="PROSITE" id="PS51257">
    <property type="entry name" value="PROKAR_LIPOPROTEIN"/>
    <property type="match status" value="1"/>
</dbReference>
<keyword evidence="5 6" id="KW-0472">Membrane</keyword>
<dbReference type="AlphaFoldDB" id="A0A5Q0GZQ8"/>
<feature type="transmembrane region" description="Helical" evidence="6">
    <location>
        <begin position="100"/>
        <end position="118"/>
    </location>
</feature>
<keyword evidence="2" id="KW-1003">Cell membrane</keyword>
<feature type="transmembrane region" description="Helical" evidence="6">
    <location>
        <begin position="130"/>
        <end position="151"/>
    </location>
</feature>
<evidence type="ECO:0000313" key="8">
    <source>
        <dbReference type="EMBL" id="QFZ19054.1"/>
    </source>
</evidence>
<proteinExistence type="predicted"/>
<dbReference type="InterPro" id="IPR020846">
    <property type="entry name" value="MFS_dom"/>
</dbReference>
<feature type="transmembrane region" description="Helical" evidence="6">
    <location>
        <begin position="157"/>
        <end position="180"/>
    </location>
</feature>
<feature type="transmembrane region" description="Helical" evidence="6">
    <location>
        <begin position="292"/>
        <end position="314"/>
    </location>
</feature>
<comment type="subcellular location">
    <subcellularLocation>
        <location evidence="1">Cell membrane</location>
        <topology evidence="1">Multi-pass membrane protein</topology>
    </subcellularLocation>
</comment>
<evidence type="ECO:0000256" key="5">
    <source>
        <dbReference type="ARBA" id="ARBA00023136"/>
    </source>
</evidence>
<evidence type="ECO:0000256" key="2">
    <source>
        <dbReference type="ARBA" id="ARBA00022475"/>
    </source>
</evidence>
<keyword evidence="9" id="KW-1185">Reference proteome</keyword>
<dbReference type="PANTHER" id="PTHR43124">
    <property type="entry name" value="PURINE EFFLUX PUMP PBUE"/>
    <property type="match status" value="1"/>
</dbReference>
<feature type="transmembrane region" description="Helical" evidence="6">
    <location>
        <begin position="326"/>
        <end position="347"/>
    </location>
</feature>